<keyword evidence="2" id="KW-0646">Protease inhibitor</keyword>
<dbReference type="CDD" id="cd00042">
    <property type="entry name" value="CY"/>
    <property type="match status" value="1"/>
</dbReference>
<dbReference type="Pfam" id="PF16845">
    <property type="entry name" value="SQAPI"/>
    <property type="match status" value="1"/>
</dbReference>
<proteinExistence type="inferred from homology"/>
<evidence type="ECO:0000256" key="3">
    <source>
        <dbReference type="ARBA" id="ARBA00022704"/>
    </source>
</evidence>
<keyword evidence="4" id="KW-0732">Signal</keyword>
<organism evidence="6 7">
    <name type="scientific">Acorus calamus</name>
    <name type="common">Sweet flag</name>
    <dbReference type="NCBI Taxonomy" id="4465"/>
    <lineage>
        <taxon>Eukaryota</taxon>
        <taxon>Viridiplantae</taxon>
        <taxon>Streptophyta</taxon>
        <taxon>Embryophyta</taxon>
        <taxon>Tracheophyta</taxon>
        <taxon>Spermatophyta</taxon>
        <taxon>Magnoliopsida</taxon>
        <taxon>Liliopsida</taxon>
        <taxon>Acoraceae</taxon>
        <taxon>Acorus</taxon>
    </lineage>
</organism>
<accession>A0AAV9CBE7</accession>
<evidence type="ECO:0000313" key="7">
    <source>
        <dbReference type="Proteomes" id="UP001180020"/>
    </source>
</evidence>
<dbReference type="Gene3D" id="3.10.450.10">
    <property type="match status" value="1"/>
</dbReference>
<gene>
    <name evidence="6" type="primary">CYS5</name>
    <name evidence="6" type="ORF">QJS10_CPB20g00429</name>
</gene>
<comment type="caution">
    <text evidence="6">The sequence shown here is derived from an EMBL/GenBank/DDBJ whole genome shotgun (WGS) entry which is preliminary data.</text>
</comment>
<evidence type="ECO:0000256" key="1">
    <source>
        <dbReference type="ARBA" id="ARBA00007233"/>
    </source>
</evidence>
<keyword evidence="3" id="KW-0789">Thiol protease inhibitor</keyword>
<feature type="signal peptide" evidence="4">
    <location>
        <begin position="1"/>
        <end position="27"/>
    </location>
</feature>
<keyword evidence="7" id="KW-1185">Reference proteome</keyword>
<evidence type="ECO:0000256" key="4">
    <source>
        <dbReference type="SAM" id="SignalP"/>
    </source>
</evidence>
<evidence type="ECO:0000313" key="6">
    <source>
        <dbReference type="EMBL" id="KAK1285619.1"/>
    </source>
</evidence>
<dbReference type="SMART" id="SM00043">
    <property type="entry name" value="CY"/>
    <property type="match status" value="1"/>
</dbReference>
<dbReference type="Proteomes" id="UP001180020">
    <property type="component" value="Unassembled WGS sequence"/>
</dbReference>
<evidence type="ECO:0000256" key="2">
    <source>
        <dbReference type="ARBA" id="ARBA00022690"/>
    </source>
</evidence>
<comment type="similarity">
    <text evidence="1">Belongs to the cystatin family. Phytocystatin subfamily.</text>
</comment>
<dbReference type="SUPFAM" id="SSF54403">
    <property type="entry name" value="Cystatin/monellin"/>
    <property type="match status" value="1"/>
</dbReference>
<dbReference type="InterPro" id="IPR046350">
    <property type="entry name" value="Cystatin_sf"/>
</dbReference>
<protein>
    <submittedName>
        <fullName evidence="6">Cysteine proteinase inhibitor 5</fullName>
    </submittedName>
</protein>
<reference evidence="6" key="1">
    <citation type="journal article" date="2023" name="Nat. Commun.">
        <title>Diploid and tetraploid genomes of Acorus and the evolution of monocots.</title>
        <authorList>
            <person name="Ma L."/>
            <person name="Liu K.W."/>
            <person name="Li Z."/>
            <person name="Hsiao Y.Y."/>
            <person name="Qi Y."/>
            <person name="Fu T."/>
            <person name="Tang G.D."/>
            <person name="Zhang D."/>
            <person name="Sun W.H."/>
            <person name="Liu D.K."/>
            <person name="Li Y."/>
            <person name="Chen G.Z."/>
            <person name="Liu X.D."/>
            <person name="Liao X.Y."/>
            <person name="Jiang Y.T."/>
            <person name="Yu X."/>
            <person name="Hao Y."/>
            <person name="Huang J."/>
            <person name="Zhao X.W."/>
            <person name="Ke S."/>
            <person name="Chen Y.Y."/>
            <person name="Wu W.L."/>
            <person name="Hsu J.L."/>
            <person name="Lin Y.F."/>
            <person name="Huang M.D."/>
            <person name="Li C.Y."/>
            <person name="Huang L."/>
            <person name="Wang Z.W."/>
            <person name="Zhao X."/>
            <person name="Zhong W.Y."/>
            <person name="Peng D.H."/>
            <person name="Ahmad S."/>
            <person name="Lan S."/>
            <person name="Zhang J.S."/>
            <person name="Tsai W.C."/>
            <person name="Van de Peer Y."/>
            <person name="Liu Z.J."/>
        </authorList>
    </citation>
    <scope>NUCLEOTIDE SEQUENCE</scope>
    <source>
        <strain evidence="6">CP</strain>
    </source>
</reference>
<dbReference type="EMBL" id="JAUJYO010000020">
    <property type="protein sequence ID" value="KAK1285619.1"/>
    <property type="molecule type" value="Genomic_DNA"/>
</dbReference>
<feature type="domain" description="Cystatin" evidence="5">
    <location>
        <begin position="28"/>
        <end position="118"/>
    </location>
</feature>
<dbReference type="PANTHER" id="PTHR47364:SF2">
    <property type="entry name" value="CYSTEINE PROTEINASE INHIBITOR 5"/>
    <property type="match status" value="1"/>
</dbReference>
<dbReference type="AlphaFoldDB" id="A0AAV9CBE7"/>
<evidence type="ECO:0000259" key="5">
    <source>
        <dbReference type="SMART" id="SM00043"/>
    </source>
</evidence>
<dbReference type="InterPro" id="IPR000010">
    <property type="entry name" value="Cystatin_dom"/>
</dbReference>
<sequence>MQEITMRFQTPLLLLLLLLPLLLLTHASLNGEWKLIEDVNDPHVHEIGQYAVTENNKRTGDHISLDRVLSGESQVVVGINYRLLISVNQDGASAVKYRAVVWEKEWEGFRNLTSFELA</sequence>
<dbReference type="GO" id="GO:0004869">
    <property type="term" value="F:cysteine-type endopeptidase inhibitor activity"/>
    <property type="evidence" value="ECO:0007669"/>
    <property type="project" value="UniProtKB-KW"/>
</dbReference>
<reference evidence="6" key="2">
    <citation type="submission" date="2023-06" db="EMBL/GenBank/DDBJ databases">
        <authorList>
            <person name="Ma L."/>
            <person name="Liu K.-W."/>
            <person name="Li Z."/>
            <person name="Hsiao Y.-Y."/>
            <person name="Qi Y."/>
            <person name="Fu T."/>
            <person name="Tang G."/>
            <person name="Zhang D."/>
            <person name="Sun W.-H."/>
            <person name="Liu D.-K."/>
            <person name="Li Y."/>
            <person name="Chen G.-Z."/>
            <person name="Liu X.-D."/>
            <person name="Liao X.-Y."/>
            <person name="Jiang Y.-T."/>
            <person name="Yu X."/>
            <person name="Hao Y."/>
            <person name="Huang J."/>
            <person name="Zhao X.-W."/>
            <person name="Ke S."/>
            <person name="Chen Y.-Y."/>
            <person name="Wu W.-L."/>
            <person name="Hsu J.-L."/>
            <person name="Lin Y.-F."/>
            <person name="Huang M.-D."/>
            <person name="Li C.-Y."/>
            <person name="Huang L."/>
            <person name="Wang Z.-W."/>
            <person name="Zhao X."/>
            <person name="Zhong W.-Y."/>
            <person name="Peng D.-H."/>
            <person name="Ahmad S."/>
            <person name="Lan S."/>
            <person name="Zhang J.-S."/>
            <person name="Tsai W.-C."/>
            <person name="Van De Peer Y."/>
            <person name="Liu Z.-J."/>
        </authorList>
    </citation>
    <scope>NUCLEOTIDE SEQUENCE</scope>
    <source>
        <strain evidence="6">CP</strain>
        <tissue evidence="6">Leaves</tissue>
    </source>
</reference>
<name>A0AAV9CBE7_ACOCL</name>
<feature type="chain" id="PRO_5043843874" evidence="4">
    <location>
        <begin position="28"/>
        <end position="118"/>
    </location>
</feature>
<dbReference type="PANTHER" id="PTHR47364">
    <property type="entry name" value="CYSTEINE PROTEINASE INHIBITOR 5"/>
    <property type="match status" value="1"/>
</dbReference>